<keyword evidence="5" id="KW-0547">Nucleotide-binding</keyword>
<dbReference type="GO" id="GO:0005524">
    <property type="term" value="F:ATP binding"/>
    <property type="evidence" value="ECO:0007669"/>
    <property type="project" value="UniProtKB-KW"/>
</dbReference>
<evidence type="ECO:0000313" key="9">
    <source>
        <dbReference type="EMBL" id="VAX35233.1"/>
    </source>
</evidence>
<dbReference type="CDD" id="cd07570">
    <property type="entry name" value="GAT_Gln-NAD-synth"/>
    <property type="match status" value="1"/>
</dbReference>
<dbReference type="PANTHER" id="PTHR23090">
    <property type="entry name" value="NH 3 /GLUTAMINE-DEPENDENT NAD + SYNTHETASE"/>
    <property type="match status" value="1"/>
</dbReference>
<dbReference type="NCBIfam" id="TIGR00552">
    <property type="entry name" value="nadE"/>
    <property type="match status" value="1"/>
</dbReference>
<keyword evidence="9" id="KW-0315">Glutamine amidotransferase</keyword>
<dbReference type="InterPro" id="IPR022310">
    <property type="entry name" value="NAD/GMP_synthase"/>
</dbReference>
<dbReference type="UniPathway" id="UPA00253">
    <property type="reaction ID" value="UER00334"/>
</dbReference>
<dbReference type="GO" id="GO:0005737">
    <property type="term" value="C:cytoplasm"/>
    <property type="evidence" value="ECO:0007669"/>
    <property type="project" value="InterPro"/>
</dbReference>
<comment type="similarity">
    <text evidence="2">In the C-terminal section; belongs to the NAD synthetase family.</text>
</comment>
<name>A0A3B1DEG8_9ZZZZ</name>
<dbReference type="InterPro" id="IPR014445">
    <property type="entry name" value="Gln-dep_NAD_synthase"/>
</dbReference>
<evidence type="ECO:0000256" key="3">
    <source>
        <dbReference type="ARBA" id="ARBA00012743"/>
    </source>
</evidence>
<feature type="domain" description="CN hydrolase" evidence="8">
    <location>
        <begin position="1"/>
        <end position="235"/>
    </location>
</feature>
<dbReference type="SUPFAM" id="SSF56317">
    <property type="entry name" value="Carbon-nitrogen hydrolase"/>
    <property type="match status" value="1"/>
</dbReference>
<dbReference type="GO" id="GO:0009435">
    <property type="term" value="P:NAD+ biosynthetic process"/>
    <property type="evidence" value="ECO:0007669"/>
    <property type="project" value="UniProtKB-UniPathway"/>
</dbReference>
<dbReference type="PANTHER" id="PTHR23090:SF9">
    <property type="entry name" value="GLUTAMINE-DEPENDENT NAD(+) SYNTHETASE"/>
    <property type="match status" value="1"/>
</dbReference>
<dbReference type="EMBL" id="UOGJ01000039">
    <property type="protein sequence ID" value="VAX35233.1"/>
    <property type="molecule type" value="Genomic_DNA"/>
</dbReference>
<dbReference type="PROSITE" id="PS50263">
    <property type="entry name" value="CN_HYDROLASE"/>
    <property type="match status" value="1"/>
</dbReference>
<dbReference type="AlphaFoldDB" id="A0A3B1DEG8"/>
<dbReference type="SUPFAM" id="SSF52402">
    <property type="entry name" value="Adenine nucleotide alpha hydrolases-like"/>
    <property type="match status" value="1"/>
</dbReference>
<sequence length="524" mass="58700">MKIALAQINSTVGDLAGNQKKIVDYIHRAKDQDADIVIFPEMAICGYPPEDLLFKDHFVQDNFKILRSIYKETKGITGVVGFVDRDKVGNLYNAAAVITNGKLQGTYHKKYLPNYGVFDEKRYFQAGTMEGMFSVDSVNFGVSICEDIWVKTQSASFLHINISCSPYDVGKLKARHQLLKKRAKENNSFIVYVNLVGGQDELVFDGGSLVIDPKGKIIAEAKAFEEDLLIVDLSVRAQQAVPMTQTEGIYKALILGTHDYVKKNGFSKVVIGLSGGIDSALVAVIAVEALGKKNVVCVSMPSKYTSKGTMSDAKQLAENLEVEFKEIIIEETVKSYEKLLSKEFRNHKPNVAEENIQARIRGNILMALSNKFGWLVLTTGNKSEMAVGYCTLYGDMSGGFAVIKDVPKMKVYELAEFINSQGKVIIPKMIIKRAPSAELRPNQKDQDTLPPYEILDEILKKYVENHQPLSKIAKKYNRAIVKKVIQLVDQSEYKRRQSPPGIKITSRAFGKDWRLPIINRYKEF</sequence>
<evidence type="ECO:0000256" key="2">
    <source>
        <dbReference type="ARBA" id="ARBA00007145"/>
    </source>
</evidence>
<evidence type="ECO:0000256" key="5">
    <source>
        <dbReference type="ARBA" id="ARBA00022741"/>
    </source>
</evidence>
<evidence type="ECO:0000259" key="8">
    <source>
        <dbReference type="PROSITE" id="PS50263"/>
    </source>
</evidence>
<dbReference type="HAMAP" id="MF_02090">
    <property type="entry name" value="NadE_glutamine_dep"/>
    <property type="match status" value="1"/>
</dbReference>
<dbReference type="PIRSF" id="PIRSF006630">
    <property type="entry name" value="NADS_GAT"/>
    <property type="match status" value="1"/>
</dbReference>
<evidence type="ECO:0000256" key="7">
    <source>
        <dbReference type="ARBA" id="ARBA00023027"/>
    </source>
</evidence>
<keyword evidence="9" id="KW-0808">Transferase</keyword>
<dbReference type="GO" id="GO:0016740">
    <property type="term" value="F:transferase activity"/>
    <property type="evidence" value="ECO:0007669"/>
    <property type="project" value="UniProtKB-KW"/>
</dbReference>
<dbReference type="InterPro" id="IPR003694">
    <property type="entry name" value="NAD_synthase"/>
</dbReference>
<dbReference type="Pfam" id="PF00795">
    <property type="entry name" value="CN_hydrolase"/>
    <property type="match status" value="1"/>
</dbReference>
<comment type="pathway">
    <text evidence="1">Cofactor biosynthesis; NAD(+) biosynthesis; NAD(+) from deamido-NAD(+) (L-Gln route): step 1/1.</text>
</comment>
<dbReference type="InterPro" id="IPR003010">
    <property type="entry name" value="C-N_Hydrolase"/>
</dbReference>
<dbReference type="GO" id="GO:0004359">
    <property type="term" value="F:glutaminase activity"/>
    <property type="evidence" value="ECO:0007669"/>
    <property type="project" value="InterPro"/>
</dbReference>
<dbReference type="CDD" id="cd00553">
    <property type="entry name" value="NAD_synthase"/>
    <property type="match status" value="1"/>
</dbReference>
<dbReference type="NCBIfam" id="NF010588">
    <property type="entry name" value="PRK13981.1"/>
    <property type="match status" value="1"/>
</dbReference>
<dbReference type="Pfam" id="PF02540">
    <property type="entry name" value="NAD_synthase"/>
    <property type="match status" value="1"/>
</dbReference>
<dbReference type="Gene3D" id="3.40.50.620">
    <property type="entry name" value="HUPs"/>
    <property type="match status" value="1"/>
</dbReference>
<dbReference type="FunFam" id="3.40.50.620:FF:000106">
    <property type="entry name" value="Glutamine-dependent NAD(+) synthetase"/>
    <property type="match status" value="1"/>
</dbReference>
<accession>A0A3B1DEG8</accession>
<proteinExistence type="inferred from homology"/>
<gene>
    <name evidence="9" type="ORF">MNBD_UNCLBAC01-1691</name>
</gene>
<protein>
    <recommendedName>
        <fullName evidence="3">NAD(+) synthase (glutamine-hydrolyzing)</fullName>
        <ecNumber evidence="3">6.3.5.1</ecNumber>
    </recommendedName>
</protein>
<dbReference type="EC" id="6.3.5.1" evidence="3"/>
<organism evidence="9">
    <name type="scientific">hydrothermal vent metagenome</name>
    <dbReference type="NCBI Taxonomy" id="652676"/>
    <lineage>
        <taxon>unclassified sequences</taxon>
        <taxon>metagenomes</taxon>
        <taxon>ecological metagenomes</taxon>
    </lineage>
</organism>
<keyword evidence="6" id="KW-0067">ATP-binding</keyword>
<keyword evidence="7" id="KW-0520">NAD</keyword>
<evidence type="ECO:0000256" key="4">
    <source>
        <dbReference type="ARBA" id="ARBA00022598"/>
    </source>
</evidence>
<dbReference type="InterPro" id="IPR014729">
    <property type="entry name" value="Rossmann-like_a/b/a_fold"/>
</dbReference>
<keyword evidence="4 9" id="KW-0436">Ligase</keyword>
<evidence type="ECO:0000256" key="1">
    <source>
        <dbReference type="ARBA" id="ARBA00005188"/>
    </source>
</evidence>
<reference evidence="9" key="1">
    <citation type="submission" date="2018-06" db="EMBL/GenBank/DDBJ databases">
        <authorList>
            <person name="Zhirakovskaya E."/>
        </authorList>
    </citation>
    <scope>NUCLEOTIDE SEQUENCE</scope>
</reference>
<dbReference type="InterPro" id="IPR036526">
    <property type="entry name" value="C-N_Hydrolase_sf"/>
</dbReference>
<dbReference type="GO" id="GO:0003952">
    <property type="term" value="F:NAD+ synthase (glutamine-hydrolyzing) activity"/>
    <property type="evidence" value="ECO:0007669"/>
    <property type="project" value="UniProtKB-EC"/>
</dbReference>
<dbReference type="Gene3D" id="3.60.110.10">
    <property type="entry name" value="Carbon-nitrogen hydrolase"/>
    <property type="match status" value="1"/>
</dbReference>
<evidence type="ECO:0000256" key="6">
    <source>
        <dbReference type="ARBA" id="ARBA00022840"/>
    </source>
</evidence>